<keyword evidence="3" id="KW-0663">Pyridoxal phosphate</keyword>
<dbReference type="Proteomes" id="UP000002059">
    <property type="component" value="Partially assembled WGS sequence"/>
</dbReference>
<dbReference type="PANTHER" id="PTHR48097:SF9">
    <property type="entry name" value="L-THREONINE ALDOLASE"/>
    <property type="match status" value="1"/>
</dbReference>
<dbReference type="VEuPathDB" id="FungiDB:PAAG_06737"/>
<gene>
    <name evidence="6" type="ORF">PAAG_06737</name>
</gene>
<evidence type="ECO:0000313" key="7">
    <source>
        <dbReference type="Proteomes" id="UP000002059"/>
    </source>
</evidence>
<dbReference type="HOGENOM" id="CLU_029381_1_1_1"/>
<dbReference type="RefSeq" id="XP_015700425.1">
    <property type="nucleotide sequence ID" value="XM_015845990.1"/>
</dbReference>
<dbReference type="GO" id="GO:0006545">
    <property type="term" value="P:glycine biosynthetic process"/>
    <property type="evidence" value="ECO:0007669"/>
    <property type="project" value="TreeGrafter"/>
</dbReference>
<dbReference type="KEGG" id="pbl:PAAG_06737"/>
<dbReference type="GeneID" id="9094515"/>
<dbReference type="Pfam" id="PF01212">
    <property type="entry name" value="Beta_elim_lyase"/>
    <property type="match status" value="1"/>
</dbReference>
<feature type="region of interest" description="Disordered" evidence="4">
    <location>
        <begin position="250"/>
        <end position="271"/>
    </location>
</feature>
<dbReference type="EMBL" id="KN294011">
    <property type="protein sequence ID" value="EEH36319.2"/>
    <property type="molecule type" value="Genomic_DNA"/>
</dbReference>
<dbReference type="GO" id="GO:0005829">
    <property type="term" value="C:cytosol"/>
    <property type="evidence" value="ECO:0007669"/>
    <property type="project" value="TreeGrafter"/>
</dbReference>
<name>C1H7J6_PARBA</name>
<dbReference type="Gene3D" id="3.40.640.10">
    <property type="entry name" value="Type I PLP-dependent aspartate aminotransferase-like (Major domain)"/>
    <property type="match status" value="1"/>
</dbReference>
<evidence type="ECO:0000256" key="3">
    <source>
        <dbReference type="ARBA" id="ARBA00022898"/>
    </source>
</evidence>
<accession>C1H7J6</accession>
<feature type="domain" description="Aromatic amino acid beta-eliminating lyase/threonine aldolase" evidence="5">
    <location>
        <begin position="74"/>
        <end position="183"/>
    </location>
</feature>
<dbReference type="GO" id="GO:0008732">
    <property type="term" value="F:L-allo-threonine aldolase activity"/>
    <property type="evidence" value="ECO:0007669"/>
    <property type="project" value="TreeGrafter"/>
</dbReference>
<keyword evidence="7" id="KW-1185">Reference proteome</keyword>
<dbReference type="SUPFAM" id="SSF53383">
    <property type="entry name" value="PLP-dependent transferases"/>
    <property type="match status" value="1"/>
</dbReference>
<evidence type="ECO:0000256" key="1">
    <source>
        <dbReference type="ARBA" id="ARBA00001933"/>
    </source>
</evidence>
<dbReference type="InterPro" id="IPR015421">
    <property type="entry name" value="PyrdxlP-dep_Trfase_major"/>
</dbReference>
<evidence type="ECO:0000313" key="6">
    <source>
        <dbReference type="EMBL" id="EEH36319.2"/>
    </source>
</evidence>
<dbReference type="GO" id="GO:0006567">
    <property type="term" value="P:L-threonine catabolic process"/>
    <property type="evidence" value="ECO:0007669"/>
    <property type="project" value="TreeGrafter"/>
</dbReference>
<comment type="cofactor">
    <cofactor evidence="1">
        <name>pyridoxal 5'-phosphate</name>
        <dbReference type="ChEBI" id="CHEBI:597326"/>
    </cofactor>
</comment>
<reference evidence="6 7" key="1">
    <citation type="journal article" date="2011" name="PLoS Genet.">
        <title>Comparative genomic analysis of human fungal pathogens causing paracoccidioidomycosis.</title>
        <authorList>
            <person name="Desjardins C.A."/>
            <person name="Champion M.D."/>
            <person name="Holder J.W."/>
            <person name="Muszewska A."/>
            <person name="Goldberg J."/>
            <person name="Bailao A.M."/>
            <person name="Brigido M.M."/>
            <person name="Ferreira M.E."/>
            <person name="Garcia A.M."/>
            <person name="Grynberg M."/>
            <person name="Gujja S."/>
            <person name="Heiman D.I."/>
            <person name="Henn M.R."/>
            <person name="Kodira C.D."/>
            <person name="Leon-Narvaez H."/>
            <person name="Longo L.V."/>
            <person name="Ma L.J."/>
            <person name="Malavazi I."/>
            <person name="Matsuo A.L."/>
            <person name="Morais F.V."/>
            <person name="Pereira M."/>
            <person name="Rodriguez-Brito S."/>
            <person name="Sakthikumar S."/>
            <person name="Salem-Izacc S.M."/>
            <person name="Sykes S.M."/>
            <person name="Teixeira M.M."/>
            <person name="Vallejo M.C."/>
            <person name="Walter M.E."/>
            <person name="Yandava C."/>
            <person name="Young S."/>
            <person name="Zeng Q."/>
            <person name="Zucker J."/>
            <person name="Felipe M.S."/>
            <person name="Goldman G.H."/>
            <person name="Haas B.J."/>
            <person name="McEwen J.G."/>
            <person name="Nino-Vega G."/>
            <person name="Puccia R."/>
            <person name="San-Blas G."/>
            <person name="Soares C.M."/>
            <person name="Birren B.W."/>
            <person name="Cuomo C.A."/>
        </authorList>
    </citation>
    <scope>NUCLEOTIDE SEQUENCE [LARGE SCALE GENOMIC DNA]</scope>
    <source>
        <strain evidence="7">ATCC MYA-826 / Pb01</strain>
    </source>
</reference>
<evidence type="ECO:0000256" key="4">
    <source>
        <dbReference type="SAM" id="MobiDB-lite"/>
    </source>
</evidence>
<dbReference type="InterPro" id="IPR001597">
    <property type="entry name" value="ArAA_b-elim_lyase/Thr_aldolase"/>
</dbReference>
<proteinExistence type="inferred from homology"/>
<dbReference type="AlphaFoldDB" id="C1H7J6"/>
<dbReference type="PANTHER" id="PTHR48097">
    <property type="entry name" value="L-THREONINE ALDOLASE-RELATED"/>
    <property type="match status" value="1"/>
</dbReference>
<dbReference type="OrthoDB" id="10261951at2759"/>
<sequence>MPNLRKAKRKAGSEFRSDVSTVPTESMMQVRKEPFSKPQLAMIYMTKLVISRSTASKTNSSDSQEKKWRYEPFRTMGNQICLRTHLVQPPYTVLLDHRNNVYCWESGALPVLSQASVTSVIPANKIHLTLDDLLRMIGAAKDKNMVSGENLHFPPTRVVSLENTLSSTILPLKDTKDISDYVRSFPVPEGQQKPVATHRDFLMEFPEKENCAGGKCNSWISRFYREGKVGLEDAWRGDETNIRHDVRRGALSPNNIHPSIPPYSATNPNSPSNDVPPAAFVSYCAAEELQVFPFGKLEFQYQTSEEAVERFVGVLERLIVDRRAEKVLESGEVVVGYCT</sequence>
<organism evidence="6 7">
    <name type="scientific">Paracoccidioides lutzii (strain ATCC MYA-826 / Pb01)</name>
    <name type="common">Paracoccidioides brasiliensis</name>
    <dbReference type="NCBI Taxonomy" id="502779"/>
    <lineage>
        <taxon>Eukaryota</taxon>
        <taxon>Fungi</taxon>
        <taxon>Dikarya</taxon>
        <taxon>Ascomycota</taxon>
        <taxon>Pezizomycotina</taxon>
        <taxon>Eurotiomycetes</taxon>
        <taxon>Eurotiomycetidae</taxon>
        <taxon>Onygenales</taxon>
        <taxon>Ajellomycetaceae</taxon>
        <taxon>Paracoccidioides</taxon>
    </lineage>
</organism>
<feature type="compositionally biased region" description="Basic residues" evidence="4">
    <location>
        <begin position="1"/>
        <end position="10"/>
    </location>
</feature>
<comment type="similarity">
    <text evidence="2">Belongs to the threonine aldolase family.</text>
</comment>
<evidence type="ECO:0000256" key="2">
    <source>
        <dbReference type="ARBA" id="ARBA00006966"/>
    </source>
</evidence>
<feature type="region of interest" description="Disordered" evidence="4">
    <location>
        <begin position="1"/>
        <end position="20"/>
    </location>
</feature>
<dbReference type="InterPro" id="IPR015424">
    <property type="entry name" value="PyrdxlP-dep_Trfase"/>
</dbReference>
<evidence type="ECO:0000259" key="5">
    <source>
        <dbReference type="Pfam" id="PF01212"/>
    </source>
</evidence>
<dbReference type="STRING" id="502779.C1H7J6"/>
<protein>
    <recommendedName>
        <fullName evidence="5">Aromatic amino acid beta-eliminating lyase/threonine aldolase domain-containing protein</fullName>
    </recommendedName>
</protein>